<organism evidence="2 3">
    <name type="scientific">Staurois parvus</name>
    <dbReference type="NCBI Taxonomy" id="386267"/>
    <lineage>
        <taxon>Eukaryota</taxon>
        <taxon>Metazoa</taxon>
        <taxon>Chordata</taxon>
        <taxon>Craniata</taxon>
        <taxon>Vertebrata</taxon>
        <taxon>Euteleostomi</taxon>
        <taxon>Amphibia</taxon>
        <taxon>Batrachia</taxon>
        <taxon>Anura</taxon>
        <taxon>Neobatrachia</taxon>
        <taxon>Ranoidea</taxon>
        <taxon>Ranidae</taxon>
        <taxon>Staurois</taxon>
    </lineage>
</organism>
<dbReference type="Proteomes" id="UP001162483">
    <property type="component" value="Unassembled WGS sequence"/>
</dbReference>
<comment type="caution">
    <text evidence="2">The sequence shown here is derived from an EMBL/GenBank/DDBJ whole genome shotgun (WGS) entry which is preliminary data.</text>
</comment>
<feature type="non-terminal residue" evidence="2">
    <location>
        <position position="1"/>
    </location>
</feature>
<name>A0ABN9E9W0_9NEOB</name>
<evidence type="ECO:0000256" key="1">
    <source>
        <dbReference type="SAM" id="MobiDB-lite"/>
    </source>
</evidence>
<accession>A0ABN9E9W0</accession>
<proteinExistence type="predicted"/>
<evidence type="ECO:0000313" key="3">
    <source>
        <dbReference type="Proteomes" id="UP001162483"/>
    </source>
</evidence>
<sequence>TLGTVQSEKYRSPGNHQTQTCPSDCQTEKCDKPLQRTRFYCSRAALESSGSVLYTTASDTLHCTYMR</sequence>
<dbReference type="EMBL" id="CATNWA010015268">
    <property type="protein sequence ID" value="CAI9581413.1"/>
    <property type="molecule type" value="Genomic_DNA"/>
</dbReference>
<reference evidence="2" key="1">
    <citation type="submission" date="2023-05" db="EMBL/GenBank/DDBJ databases">
        <authorList>
            <person name="Stuckert A."/>
        </authorList>
    </citation>
    <scope>NUCLEOTIDE SEQUENCE</scope>
</reference>
<feature type="region of interest" description="Disordered" evidence="1">
    <location>
        <begin position="1"/>
        <end position="21"/>
    </location>
</feature>
<gene>
    <name evidence="2" type="ORF">SPARVUS_LOCUS9479751</name>
</gene>
<keyword evidence="3" id="KW-1185">Reference proteome</keyword>
<protein>
    <submittedName>
        <fullName evidence="2">Uncharacterized protein</fullName>
    </submittedName>
</protein>
<evidence type="ECO:0000313" key="2">
    <source>
        <dbReference type="EMBL" id="CAI9581413.1"/>
    </source>
</evidence>